<evidence type="ECO:0000256" key="2">
    <source>
        <dbReference type="ARBA" id="ARBA00009403"/>
    </source>
</evidence>
<dbReference type="InterPro" id="IPR000010">
    <property type="entry name" value="Cystatin_dom"/>
</dbReference>
<dbReference type="InterPro" id="IPR001713">
    <property type="entry name" value="Prot_inh_stefin"/>
</dbReference>
<dbReference type="SUPFAM" id="SSF54403">
    <property type="entry name" value="Cystatin/monellin"/>
    <property type="match status" value="1"/>
</dbReference>
<dbReference type="PANTHER" id="PTHR11414">
    <property type="entry name" value="CYSTATIN FAMILY MEMBER"/>
    <property type="match status" value="1"/>
</dbReference>
<comment type="similarity">
    <text evidence="2">Belongs to the cystatin family.</text>
</comment>
<evidence type="ECO:0000256" key="3">
    <source>
        <dbReference type="ARBA" id="ARBA00022490"/>
    </source>
</evidence>
<accession>A0A2G9RXA4</accession>
<feature type="domain" description="Cystatin" evidence="6">
    <location>
        <begin position="165"/>
        <end position="262"/>
    </location>
</feature>
<feature type="non-terminal residue" evidence="7">
    <location>
        <position position="1"/>
    </location>
</feature>
<name>A0A2G9RXA4_AQUCT</name>
<evidence type="ECO:0000256" key="1">
    <source>
        <dbReference type="ARBA" id="ARBA00004496"/>
    </source>
</evidence>
<dbReference type="OrthoDB" id="6115262at2759"/>
<keyword evidence="5" id="KW-0789">Thiol protease inhibitor</keyword>
<gene>
    <name evidence="7" type="ORF">AB205_0217310</name>
</gene>
<evidence type="ECO:0000256" key="4">
    <source>
        <dbReference type="ARBA" id="ARBA00022690"/>
    </source>
</evidence>
<dbReference type="Gene3D" id="3.10.450.10">
    <property type="match status" value="1"/>
</dbReference>
<dbReference type="InterPro" id="IPR046350">
    <property type="entry name" value="Cystatin_sf"/>
</dbReference>
<proteinExistence type="inferred from homology"/>
<evidence type="ECO:0000313" key="7">
    <source>
        <dbReference type="EMBL" id="PIO32550.1"/>
    </source>
</evidence>
<dbReference type="GO" id="GO:0004869">
    <property type="term" value="F:cysteine-type endopeptidase inhibitor activity"/>
    <property type="evidence" value="ECO:0007669"/>
    <property type="project" value="UniProtKB-KW"/>
</dbReference>
<evidence type="ECO:0000313" key="8">
    <source>
        <dbReference type="Proteomes" id="UP000228934"/>
    </source>
</evidence>
<keyword evidence="4" id="KW-0646">Protease inhibitor</keyword>
<dbReference type="Pfam" id="PF00031">
    <property type="entry name" value="Cystatin"/>
    <property type="match status" value="1"/>
</dbReference>
<keyword evidence="8" id="KW-1185">Reference proteome</keyword>
<protein>
    <recommendedName>
        <fullName evidence="6">Cystatin domain-containing protein</fullName>
    </recommendedName>
</protein>
<dbReference type="PRINTS" id="PR00295">
    <property type="entry name" value="STEFINA"/>
</dbReference>
<dbReference type="CDD" id="cd00042">
    <property type="entry name" value="CY"/>
    <property type="match status" value="1"/>
</dbReference>
<evidence type="ECO:0000259" key="6">
    <source>
        <dbReference type="SMART" id="SM00043"/>
    </source>
</evidence>
<sequence>KEPPDILQEMARDCRHVTRDGQRLQTYYRRWSETVDIPQEMVRDCRHNIWSETVDILQEMVRDCRHITRDGQRLQTCYKKWSETADMIQEMVRDCRHDTEMVRDCRHVTGDETGDIIQEMVRDCRHSTGDGQRLETYYRRQSETADIVQEMQSVENFANMSEEQELVGGMGEPREPTEEDQAILDKVKEQYEKQSGTNPKEFKAILVGTQVVAGTNYFFKVATGEDTYIHVRVFVPLPGSDEGPTLVSFQANKTKDDELVYF</sequence>
<evidence type="ECO:0000256" key="5">
    <source>
        <dbReference type="ARBA" id="ARBA00022704"/>
    </source>
</evidence>
<dbReference type="SMART" id="SM00043">
    <property type="entry name" value="CY"/>
    <property type="match status" value="1"/>
</dbReference>
<dbReference type="EMBL" id="KV930515">
    <property type="protein sequence ID" value="PIO32550.1"/>
    <property type="molecule type" value="Genomic_DNA"/>
</dbReference>
<organism evidence="7 8">
    <name type="scientific">Aquarana catesbeiana</name>
    <name type="common">American bullfrog</name>
    <name type="synonym">Rana catesbeiana</name>
    <dbReference type="NCBI Taxonomy" id="8400"/>
    <lineage>
        <taxon>Eukaryota</taxon>
        <taxon>Metazoa</taxon>
        <taxon>Chordata</taxon>
        <taxon>Craniata</taxon>
        <taxon>Vertebrata</taxon>
        <taxon>Euteleostomi</taxon>
        <taxon>Amphibia</taxon>
        <taxon>Batrachia</taxon>
        <taxon>Anura</taxon>
        <taxon>Neobatrachia</taxon>
        <taxon>Ranoidea</taxon>
        <taxon>Ranidae</taxon>
        <taxon>Aquarana</taxon>
    </lineage>
</organism>
<dbReference type="AlphaFoldDB" id="A0A2G9RXA4"/>
<dbReference type="PANTHER" id="PTHR11414:SF21">
    <property type="entry name" value="CYSTATIN 14A, TANDEM DUPLICATE 1-RELATED"/>
    <property type="match status" value="1"/>
</dbReference>
<dbReference type="Proteomes" id="UP000228934">
    <property type="component" value="Unassembled WGS sequence"/>
</dbReference>
<dbReference type="GO" id="GO:0005829">
    <property type="term" value="C:cytosol"/>
    <property type="evidence" value="ECO:0007669"/>
    <property type="project" value="TreeGrafter"/>
</dbReference>
<reference evidence="8" key="1">
    <citation type="journal article" date="2017" name="Nat. Commun.">
        <title>The North American bullfrog draft genome provides insight into hormonal regulation of long noncoding RNA.</title>
        <authorList>
            <person name="Hammond S.A."/>
            <person name="Warren R.L."/>
            <person name="Vandervalk B.P."/>
            <person name="Kucuk E."/>
            <person name="Khan H."/>
            <person name="Gibb E.A."/>
            <person name="Pandoh P."/>
            <person name="Kirk H."/>
            <person name="Zhao Y."/>
            <person name="Jones M."/>
            <person name="Mungall A.J."/>
            <person name="Coope R."/>
            <person name="Pleasance S."/>
            <person name="Moore R.A."/>
            <person name="Holt R.A."/>
            <person name="Round J.M."/>
            <person name="Ohora S."/>
            <person name="Walle B.V."/>
            <person name="Veldhoen N."/>
            <person name="Helbing C.C."/>
            <person name="Birol I."/>
        </authorList>
    </citation>
    <scope>NUCLEOTIDE SEQUENCE [LARGE SCALE GENOMIC DNA]</scope>
</reference>
<keyword evidence="3" id="KW-0963">Cytoplasm</keyword>
<comment type="subcellular location">
    <subcellularLocation>
        <location evidence="1">Cytoplasm</location>
    </subcellularLocation>
</comment>
<dbReference type="FunFam" id="3.10.450.10:FF:000001">
    <property type="entry name" value="Cystatin-A"/>
    <property type="match status" value="1"/>
</dbReference>